<evidence type="ECO:0000313" key="3">
    <source>
        <dbReference type="Proteomes" id="UP000606974"/>
    </source>
</evidence>
<protein>
    <submittedName>
        <fullName evidence="2">Uncharacterized protein</fullName>
    </submittedName>
</protein>
<name>A0A8H7ADX2_9EURO</name>
<dbReference type="EMBL" id="JAACFV010000112">
    <property type="protein sequence ID" value="KAF7505311.1"/>
    <property type="molecule type" value="Genomic_DNA"/>
</dbReference>
<keyword evidence="3" id="KW-1185">Reference proteome</keyword>
<gene>
    <name evidence="2" type="ORF">GJ744_001014</name>
</gene>
<comment type="caution">
    <text evidence="2">The sequence shown here is derived from an EMBL/GenBank/DDBJ whole genome shotgun (WGS) entry which is preliminary data.</text>
</comment>
<accession>A0A8H7ADX2</accession>
<sequence length="62" mass="6765">MQVVKDPGGRYWQRIIHQQLASQHTLAGAYEANGQIENDGITARAGDQDPGANTSGRIIHHD</sequence>
<dbReference type="AlphaFoldDB" id="A0A8H7ADX2"/>
<organism evidence="2 3">
    <name type="scientific">Endocarpon pusillum</name>
    <dbReference type="NCBI Taxonomy" id="364733"/>
    <lineage>
        <taxon>Eukaryota</taxon>
        <taxon>Fungi</taxon>
        <taxon>Dikarya</taxon>
        <taxon>Ascomycota</taxon>
        <taxon>Pezizomycotina</taxon>
        <taxon>Eurotiomycetes</taxon>
        <taxon>Chaetothyriomycetidae</taxon>
        <taxon>Verrucariales</taxon>
        <taxon>Verrucariaceae</taxon>
        <taxon>Endocarpon</taxon>
    </lineage>
</organism>
<evidence type="ECO:0000313" key="2">
    <source>
        <dbReference type="EMBL" id="KAF7505311.1"/>
    </source>
</evidence>
<dbReference type="Proteomes" id="UP000606974">
    <property type="component" value="Unassembled WGS sequence"/>
</dbReference>
<feature type="region of interest" description="Disordered" evidence="1">
    <location>
        <begin position="39"/>
        <end position="62"/>
    </location>
</feature>
<proteinExistence type="predicted"/>
<evidence type="ECO:0000256" key="1">
    <source>
        <dbReference type="SAM" id="MobiDB-lite"/>
    </source>
</evidence>
<reference evidence="2" key="1">
    <citation type="submission" date="2020-02" db="EMBL/GenBank/DDBJ databases">
        <authorList>
            <person name="Palmer J.M."/>
        </authorList>
    </citation>
    <scope>NUCLEOTIDE SEQUENCE</scope>
    <source>
        <strain evidence="2">EPUS1.4</strain>
        <tissue evidence="2">Thallus</tissue>
    </source>
</reference>